<keyword evidence="6 9" id="KW-0030">Aminoacyl-tRNA synthetase</keyword>
<keyword evidence="5 9" id="KW-0648">Protein biosynthesis</keyword>
<evidence type="ECO:0000256" key="7">
    <source>
        <dbReference type="ARBA" id="ARBA00033323"/>
    </source>
</evidence>
<dbReference type="GO" id="GO:0005737">
    <property type="term" value="C:cytoplasm"/>
    <property type="evidence" value="ECO:0007669"/>
    <property type="project" value="TreeGrafter"/>
</dbReference>
<sequence>MENSSEATISAASNALLPMMSLDERFTIIRSIGLESADEDELRVLLERKAAPICYVWCDPSPWVHIAQGIMMVFNVNKLIKAGCRVKILMADWFAHILRKSDDLSKIQAIGRYMIEIWKAAGLDLDGVEFVWLSDEINGPASGEYWALLMDVARNNTLRRTVRCCGLAEPPMEYRELVKPHERGDVVGARVVHTCMQCAAVLFQKADIWLLSMDHEEGQPDVGTLTREYCRDMKGEDHGPIILSHHKLPNLILDHEHARIQDPMFGIFMEDEERDVPVKIRHAHCPAEVAEGNPCLEYIKHIVLPWFGCFEVPGKEENCSGTSRTFQKMEELIADYESGTLHPTEVKLALTMALNKIMNTVRRHFTDDGKARDLKQAMKVYHSNQPVLFA</sequence>
<comment type="similarity">
    <text evidence="9">Belongs to the class-I aminoacyl-tRNA synthetase family.</text>
</comment>
<dbReference type="PANTHER" id="PTHR46264:SF4">
    <property type="entry name" value="TYROSINE--TRNA LIGASE, CYTOPLASMIC"/>
    <property type="match status" value="1"/>
</dbReference>
<evidence type="ECO:0000256" key="6">
    <source>
        <dbReference type="ARBA" id="ARBA00023146"/>
    </source>
</evidence>
<organism evidence="10 11">
    <name type="scientific">Triticum turgidum subsp. durum</name>
    <name type="common">Durum wheat</name>
    <name type="synonym">Triticum durum</name>
    <dbReference type="NCBI Taxonomy" id="4567"/>
    <lineage>
        <taxon>Eukaryota</taxon>
        <taxon>Viridiplantae</taxon>
        <taxon>Streptophyta</taxon>
        <taxon>Embryophyta</taxon>
        <taxon>Tracheophyta</taxon>
        <taxon>Spermatophyta</taxon>
        <taxon>Magnoliopsida</taxon>
        <taxon>Liliopsida</taxon>
        <taxon>Poales</taxon>
        <taxon>Poaceae</taxon>
        <taxon>BOP clade</taxon>
        <taxon>Pooideae</taxon>
        <taxon>Triticodae</taxon>
        <taxon>Triticeae</taxon>
        <taxon>Triticinae</taxon>
        <taxon>Triticum</taxon>
    </lineage>
</organism>
<dbReference type="InterPro" id="IPR023617">
    <property type="entry name" value="Tyr-tRNA-ligase_arc/euk-type"/>
</dbReference>
<dbReference type="PIRSF" id="PIRSF006588">
    <property type="entry name" value="TyrRS_arch_euk"/>
    <property type="match status" value="1"/>
</dbReference>
<name>A0A9R0YFF9_TRITD</name>
<evidence type="ECO:0000256" key="3">
    <source>
        <dbReference type="ARBA" id="ARBA00022741"/>
    </source>
</evidence>
<evidence type="ECO:0000313" key="10">
    <source>
        <dbReference type="EMBL" id="VAI54445.1"/>
    </source>
</evidence>
<reference evidence="10 11" key="1">
    <citation type="submission" date="2017-09" db="EMBL/GenBank/DDBJ databases">
        <authorList>
            <consortium name="International Durum Wheat Genome Sequencing Consortium (IDWGSC)"/>
            <person name="Milanesi L."/>
        </authorList>
    </citation>
    <scope>NUCLEOTIDE SEQUENCE [LARGE SCALE GENOMIC DNA]</scope>
    <source>
        <strain evidence="11">cv. Svevo</strain>
    </source>
</reference>
<proteinExistence type="inferred from homology"/>
<keyword evidence="2 9" id="KW-0436">Ligase</keyword>
<dbReference type="OMA" id="DWFAHIL"/>
<evidence type="ECO:0000256" key="9">
    <source>
        <dbReference type="RuleBase" id="RU363036"/>
    </source>
</evidence>
<evidence type="ECO:0000256" key="8">
    <source>
        <dbReference type="ARBA" id="ARBA00048248"/>
    </source>
</evidence>
<dbReference type="AlphaFoldDB" id="A0A9R0YFF9"/>
<dbReference type="GO" id="GO:0005524">
    <property type="term" value="F:ATP binding"/>
    <property type="evidence" value="ECO:0007669"/>
    <property type="project" value="UniProtKB-KW"/>
</dbReference>
<gene>
    <name evidence="10" type="ORF">TRITD_6Bv1G031510</name>
</gene>
<dbReference type="Gramene" id="TRITD6Bv1G031510.1">
    <property type="protein sequence ID" value="TRITD6Bv1G031510.1"/>
    <property type="gene ID" value="TRITD6Bv1G031510"/>
</dbReference>
<evidence type="ECO:0000256" key="5">
    <source>
        <dbReference type="ARBA" id="ARBA00022917"/>
    </source>
</evidence>
<dbReference type="Gene3D" id="3.40.50.620">
    <property type="entry name" value="HUPs"/>
    <property type="match status" value="2"/>
</dbReference>
<dbReference type="EC" id="6.1.1.1" evidence="1"/>
<dbReference type="InterPro" id="IPR002305">
    <property type="entry name" value="aa-tRNA-synth_Ic"/>
</dbReference>
<keyword evidence="3 9" id="KW-0547">Nucleotide-binding</keyword>
<dbReference type="EMBL" id="LT934122">
    <property type="protein sequence ID" value="VAI54445.1"/>
    <property type="molecule type" value="Genomic_DNA"/>
</dbReference>
<comment type="catalytic activity">
    <reaction evidence="8">
        <text>tRNA(Tyr) + L-tyrosine + ATP = L-tyrosyl-tRNA(Tyr) + AMP + diphosphate + H(+)</text>
        <dbReference type="Rhea" id="RHEA:10220"/>
        <dbReference type="Rhea" id="RHEA-COMP:9706"/>
        <dbReference type="Rhea" id="RHEA-COMP:9707"/>
        <dbReference type="ChEBI" id="CHEBI:15378"/>
        <dbReference type="ChEBI" id="CHEBI:30616"/>
        <dbReference type="ChEBI" id="CHEBI:33019"/>
        <dbReference type="ChEBI" id="CHEBI:58315"/>
        <dbReference type="ChEBI" id="CHEBI:78442"/>
        <dbReference type="ChEBI" id="CHEBI:78536"/>
        <dbReference type="ChEBI" id="CHEBI:456215"/>
        <dbReference type="EC" id="6.1.1.1"/>
    </reaction>
</comment>
<protein>
    <recommendedName>
        <fullName evidence="1">tyrosine--tRNA ligase</fullName>
        <ecNumber evidence="1">6.1.1.1</ecNumber>
    </recommendedName>
    <alternativeName>
        <fullName evidence="7">Tyrosyl-tRNA synthetase</fullName>
    </alternativeName>
</protein>
<keyword evidence="4 9" id="KW-0067">ATP-binding</keyword>
<accession>A0A9R0YFF9</accession>
<dbReference type="SUPFAM" id="SSF52374">
    <property type="entry name" value="Nucleotidylyl transferase"/>
    <property type="match status" value="1"/>
</dbReference>
<dbReference type="GO" id="GO:0004831">
    <property type="term" value="F:tyrosine-tRNA ligase activity"/>
    <property type="evidence" value="ECO:0007669"/>
    <property type="project" value="UniProtKB-EC"/>
</dbReference>
<dbReference type="GO" id="GO:0006437">
    <property type="term" value="P:tyrosyl-tRNA aminoacylation"/>
    <property type="evidence" value="ECO:0007669"/>
    <property type="project" value="TreeGrafter"/>
</dbReference>
<evidence type="ECO:0000256" key="4">
    <source>
        <dbReference type="ARBA" id="ARBA00022840"/>
    </source>
</evidence>
<dbReference type="InterPro" id="IPR014729">
    <property type="entry name" value="Rossmann-like_a/b/a_fold"/>
</dbReference>
<evidence type="ECO:0000256" key="1">
    <source>
        <dbReference type="ARBA" id="ARBA00013160"/>
    </source>
</evidence>
<keyword evidence="11" id="KW-1185">Reference proteome</keyword>
<dbReference type="InterPro" id="IPR050489">
    <property type="entry name" value="Tyr-tRNA_synthase"/>
</dbReference>
<evidence type="ECO:0000256" key="2">
    <source>
        <dbReference type="ARBA" id="ARBA00022598"/>
    </source>
</evidence>
<evidence type="ECO:0000313" key="11">
    <source>
        <dbReference type="Proteomes" id="UP000324705"/>
    </source>
</evidence>
<dbReference type="Pfam" id="PF00579">
    <property type="entry name" value="tRNA-synt_1b"/>
    <property type="match status" value="1"/>
</dbReference>
<dbReference type="Proteomes" id="UP000324705">
    <property type="component" value="Chromosome 6B"/>
</dbReference>
<dbReference type="PANTHER" id="PTHR46264">
    <property type="entry name" value="TYROSINE-TRNA LIGASE"/>
    <property type="match status" value="1"/>
</dbReference>